<evidence type="ECO:0000256" key="10">
    <source>
        <dbReference type="SAM" id="Phobius"/>
    </source>
</evidence>
<feature type="transmembrane region" description="Helical" evidence="10">
    <location>
        <begin position="1413"/>
        <end position="1433"/>
    </location>
</feature>
<feature type="compositionally biased region" description="Basic and acidic residues" evidence="9">
    <location>
        <begin position="278"/>
        <end position="291"/>
    </location>
</feature>
<evidence type="ECO:0000256" key="9">
    <source>
        <dbReference type="SAM" id="MobiDB-lite"/>
    </source>
</evidence>
<sequence length="1722" mass="191398">MENRIPAMADAPGAWPETPSDGTKNVTLAPDHEPFTTYATAAEELAPIQRTITSYFNVETTPPTVARSTNRMLDQQQNSTFNVVGSNQPITGAFSPTFTQRKQPKTVADFELSSHQIAAAPSQRLSTPEADSVSQPREQLTTLSAYPAPGQHTAAGLSQLAGWPLVGIPTEQLAQYTTAAVYHGPAQPLNNTEIGMSSVSSTSTSIVVPSCESPVDEAPLVSRTAAAAASVGKMEERARTGYPRYKPLKVDEKSRADSPQYEPLKTISTNRSATRPGLRRDAESQRSEDDILRVLSRRRTNASSLSGKDAAGEQQEIERLMSRMFGKGRQEHSEEEKTRHVGVVFKNVTVRGMGLGAVLQETNGDFFLGPVRGLKNLLTKGTRAAVGKPPVRNILNDFTGCIRPGEMLLVLGPPGSGCSTFLKVLGNQRFGYEAVEGEVTYGGTDAKKMAKDFRGEVLYNPEDDLHYATLSVKNTLSFALKTKTPGKESRNRGESRRDYVQEFLKIVTKLFWIEHTLGTKVGDEFVRGVSGGEKKRVSIAEAMITKASVQAWDNSTRGLDASTALEYVQSIRSLTNMAHVSTAVALYQAGESLFQLFDKVLVIDQGRCLYFGPTETAKSYFQDLGFVCPDRWTTADFLTSVSDVHERSIKPGWENRIPRSAAQFAEAYQKSDTYHNNLEDIRSFEMQTEAQRRERLANGSKATKKKNYTLPFHKQVWACTQRQVLVTLGDKASLYGKWGGILFQSLIVGSMFYNMPRTSAGVFTRGGNLFFTLLFNALLALAELTAAFSSKPILLKHKSFSFYRPAAYAIAQTVVDIPLVLIQISIFNVVVYFMTGLARTPSQFFTSELILWLSTMTMYAFFRAIGSLNKSLDNATRITGVAIQALVVYTGYLIPPTKMHPWFKWLIWVNPIQYAFEALMSNEFDNLEIECTGSYLVPQVANTSPRYQSCTLQGSQPGQTTVNGADYIQTAFRYSRTHLWRNIGFICAFFVFFVFLTMVGMEIAKPNAGGGAVTVFKRGQVPKKVEESIESGGRDSKDEESGTKSRSIEKGTDADSGDTDLTRQTTMGQVAKNETVFTWQDVNYTIPFEGHERKLLQGVQGYVRPGRLTALMGASGAGKTTLLNTLAQRINFGVVTGDFLVDGRPLPRSFQRATGFAEQMDVHEPTATVREALRFSALLRQPKEVPVQEKYDYCERILELLEMTDIAGATIGKIGSGLNQEQRKRVTIGVELASKPELLMFLDEPTSGLDSGAAFNIIRFLRKLADAGQAILCTIHQPSSVLFEHFDELLLLKSGGRVVYHGPLGNDSRKLIGYFESNGAKKCPASANPAEYMLEAIGAGNPDYKGKDWADVWAASPEHEERSHEIQEMIASRSRAKPSRALQDDREYAMPLMTQMKAVLKRSFVAYWRSPEYIIGKFMLHIITGLFNTFTFYHVGWSQIDMQSRLFSIFMTLTITPPLIQQLQPKFLGFRKIFESRESNSKIYSWSAFVTGAVIVEIPYSLVAGGVYFCCWWFGSVGRDASAFASGYTFLLLMIFEIYYVSLGQAIASFSPNELLASLLVPVFFLFVMSFCGVVAPPQTLPYFWRSWMYWLTPFHYLLEGFLAVAIHDQRVHCSSDELARFAAPPGQTCESYVQPFIEQAGGYVQTGLDGICEFCQYATGDEFAVGFNVYYSHIWRNFGIFVAFCVFNYMVIYVCSWLYLGGLKKFRSKSGGKVKSLKEKK</sequence>
<name>A0A8H7E1W9_9EURO</name>
<evidence type="ECO:0000256" key="3">
    <source>
        <dbReference type="ARBA" id="ARBA00022448"/>
    </source>
</evidence>
<gene>
    <name evidence="12" type="ORF">GJ744_003733</name>
</gene>
<comment type="caution">
    <text evidence="12">The sequence shown here is derived from an EMBL/GenBank/DDBJ whole genome shotgun (WGS) entry which is preliminary data.</text>
</comment>
<feature type="compositionally biased region" description="Basic and acidic residues" evidence="9">
    <location>
        <begin position="1024"/>
        <end position="1053"/>
    </location>
</feature>
<proteinExistence type="inferred from homology"/>
<evidence type="ECO:0000256" key="2">
    <source>
        <dbReference type="ARBA" id="ARBA00006012"/>
    </source>
</evidence>
<organism evidence="12 13">
    <name type="scientific">Endocarpon pusillum</name>
    <dbReference type="NCBI Taxonomy" id="364733"/>
    <lineage>
        <taxon>Eukaryota</taxon>
        <taxon>Fungi</taxon>
        <taxon>Dikarya</taxon>
        <taxon>Ascomycota</taxon>
        <taxon>Pezizomycotina</taxon>
        <taxon>Eurotiomycetes</taxon>
        <taxon>Chaetothyriomycetidae</taxon>
        <taxon>Verrucariales</taxon>
        <taxon>Verrucariaceae</taxon>
        <taxon>Endocarpon</taxon>
    </lineage>
</organism>
<evidence type="ECO:0000259" key="11">
    <source>
        <dbReference type="PROSITE" id="PS50893"/>
    </source>
</evidence>
<comment type="similarity">
    <text evidence="2">Belongs to the ABC transporter superfamily. ABCG family. PDR (TC 3.A.1.205) subfamily.</text>
</comment>
<feature type="transmembrane region" description="Helical" evidence="10">
    <location>
        <begin position="808"/>
        <end position="832"/>
    </location>
</feature>
<feature type="region of interest" description="Disordered" evidence="9">
    <location>
        <begin position="237"/>
        <end position="291"/>
    </location>
</feature>
<dbReference type="Pfam" id="PF19055">
    <property type="entry name" value="ABC2_membrane_7"/>
    <property type="match status" value="1"/>
</dbReference>
<dbReference type="InterPro" id="IPR034003">
    <property type="entry name" value="ABCG_PDR_2"/>
</dbReference>
<dbReference type="FunFam" id="3.40.50.300:FF:000054">
    <property type="entry name" value="ABC multidrug transporter atrF"/>
    <property type="match status" value="1"/>
</dbReference>
<evidence type="ECO:0000313" key="12">
    <source>
        <dbReference type="EMBL" id="KAF7503441.1"/>
    </source>
</evidence>
<evidence type="ECO:0000256" key="7">
    <source>
        <dbReference type="ARBA" id="ARBA00022989"/>
    </source>
</evidence>
<feature type="domain" description="ABC transporter" evidence="11">
    <location>
        <begin position="377"/>
        <end position="630"/>
    </location>
</feature>
<dbReference type="SUPFAM" id="SSF52540">
    <property type="entry name" value="P-loop containing nucleoside triphosphate hydrolases"/>
    <property type="match status" value="2"/>
</dbReference>
<dbReference type="PROSITE" id="PS50893">
    <property type="entry name" value="ABC_TRANSPORTER_2"/>
    <property type="match status" value="2"/>
</dbReference>
<dbReference type="EMBL" id="JAACFV010000178">
    <property type="protein sequence ID" value="KAF7503441.1"/>
    <property type="molecule type" value="Genomic_DNA"/>
</dbReference>
<dbReference type="InterPro" id="IPR029481">
    <property type="entry name" value="ABC_trans_N"/>
</dbReference>
<dbReference type="InterPro" id="IPR003439">
    <property type="entry name" value="ABC_transporter-like_ATP-bd"/>
</dbReference>
<dbReference type="Pfam" id="PF14510">
    <property type="entry name" value="ABC_trans_N"/>
    <property type="match status" value="1"/>
</dbReference>
<feature type="domain" description="ABC transporter" evidence="11">
    <location>
        <begin position="1077"/>
        <end position="1320"/>
    </location>
</feature>
<dbReference type="InterPro" id="IPR043926">
    <property type="entry name" value="ABCG_dom"/>
</dbReference>
<dbReference type="Gene3D" id="3.40.50.300">
    <property type="entry name" value="P-loop containing nucleotide triphosphate hydrolases"/>
    <property type="match status" value="2"/>
</dbReference>
<feature type="region of interest" description="Disordered" evidence="9">
    <location>
        <begin position="1024"/>
        <end position="1064"/>
    </location>
</feature>
<dbReference type="Pfam" id="PF01061">
    <property type="entry name" value="ABC2_membrane"/>
    <property type="match status" value="2"/>
</dbReference>
<dbReference type="GO" id="GO:0140359">
    <property type="term" value="F:ABC-type transporter activity"/>
    <property type="evidence" value="ECO:0007669"/>
    <property type="project" value="InterPro"/>
</dbReference>
<protein>
    <recommendedName>
        <fullName evidence="11">ABC transporter domain-containing protein</fullName>
    </recommendedName>
</protein>
<dbReference type="GO" id="GO:0016887">
    <property type="term" value="F:ATP hydrolysis activity"/>
    <property type="evidence" value="ECO:0007669"/>
    <property type="project" value="InterPro"/>
</dbReference>
<dbReference type="InterPro" id="IPR017871">
    <property type="entry name" value="ABC_transporter-like_CS"/>
</dbReference>
<feature type="transmembrane region" description="Helical" evidence="10">
    <location>
        <begin position="1588"/>
        <end position="1607"/>
    </location>
</feature>
<accession>A0A8H7E1W9</accession>
<dbReference type="InterPro" id="IPR010929">
    <property type="entry name" value="PDR_CDR_ABC"/>
</dbReference>
<feature type="region of interest" description="Disordered" evidence="9">
    <location>
        <begin position="1"/>
        <end position="25"/>
    </location>
</feature>
<feature type="transmembrane region" description="Helical" evidence="10">
    <location>
        <begin position="983"/>
        <end position="1001"/>
    </location>
</feature>
<dbReference type="OrthoDB" id="245989at2759"/>
<dbReference type="Pfam" id="PF06422">
    <property type="entry name" value="PDR_CDR"/>
    <property type="match status" value="2"/>
</dbReference>
<keyword evidence="6" id="KW-0067">ATP-binding</keyword>
<feature type="transmembrane region" description="Helical" evidence="10">
    <location>
        <begin position="844"/>
        <end position="862"/>
    </location>
</feature>
<dbReference type="FunFam" id="3.40.50.300:FF:002416">
    <property type="entry name" value="ABC multidrug transporter (Eurofung)"/>
    <property type="match status" value="1"/>
</dbReference>
<feature type="transmembrane region" description="Helical" evidence="10">
    <location>
        <begin position="1483"/>
        <end position="1511"/>
    </location>
</feature>
<evidence type="ECO:0000256" key="4">
    <source>
        <dbReference type="ARBA" id="ARBA00022692"/>
    </source>
</evidence>
<feature type="transmembrane region" description="Helical" evidence="10">
    <location>
        <begin position="767"/>
        <end position="788"/>
    </location>
</feature>
<keyword evidence="8 10" id="KW-0472">Membrane</keyword>
<feature type="transmembrane region" description="Helical" evidence="10">
    <location>
        <begin position="1679"/>
        <end position="1701"/>
    </location>
</feature>
<dbReference type="PANTHER" id="PTHR19241">
    <property type="entry name" value="ATP-BINDING CASSETTE TRANSPORTER"/>
    <property type="match status" value="1"/>
</dbReference>
<dbReference type="GO" id="GO:0005524">
    <property type="term" value="F:ATP binding"/>
    <property type="evidence" value="ECO:0007669"/>
    <property type="project" value="UniProtKB-KW"/>
</dbReference>
<evidence type="ECO:0000256" key="6">
    <source>
        <dbReference type="ARBA" id="ARBA00022840"/>
    </source>
</evidence>
<dbReference type="CDD" id="cd03232">
    <property type="entry name" value="ABCG_PDR_domain2"/>
    <property type="match status" value="1"/>
</dbReference>
<feature type="region of interest" description="Disordered" evidence="9">
    <location>
        <begin position="118"/>
        <end position="138"/>
    </location>
</feature>
<dbReference type="Proteomes" id="UP000606974">
    <property type="component" value="Unassembled WGS sequence"/>
</dbReference>
<feature type="transmembrane region" description="Helical" evidence="10">
    <location>
        <begin position="1555"/>
        <end position="1576"/>
    </location>
</feature>
<keyword evidence="3" id="KW-0813">Transport</keyword>
<evidence type="ECO:0000256" key="8">
    <source>
        <dbReference type="ARBA" id="ARBA00023136"/>
    </source>
</evidence>
<dbReference type="SMART" id="SM00382">
    <property type="entry name" value="AAA"/>
    <property type="match status" value="2"/>
</dbReference>
<dbReference type="InterPro" id="IPR003593">
    <property type="entry name" value="AAA+_ATPase"/>
</dbReference>
<dbReference type="CDD" id="cd03233">
    <property type="entry name" value="ABCG_PDR_domain1"/>
    <property type="match status" value="1"/>
</dbReference>
<dbReference type="InterPro" id="IPR013525">
    <property type="entry name" value="ABC2_TM"/>
</dbReference>
<dbReference type="PROSITE" id="PS00211">
    <property type="entry name" value="ABC_TRANSPORTER_1"/>
    <property type="match status" value="1"/>
</dbReference>
<dbReference type="InterPro" id="IPR027417">
    <property type="entry name" value="P-loop_NTPase"/>
</dbReference>
<evidence type="ECO:0000313" key="13">
    <source>
        <dbReference type="Proteomes" id="UP000606974"/>
    </source>
</evidence>
<comment type="subcellular location">
    <subcellularLocation>
        <location evidence="1">Membrane</location>
        <topology evidence="1">Multi-pass membrane protein</topology>
    </subcellularLocation>
</comment>
<reference evidence="12" key="1">
    <citation type="submission" date="2020-02" db="EMBL/GenBank/DDBJ databases">
        <authorList>
            <person name="Palmer J.M."/>
        </authorList>
    </citation>
    <scope>NUCLEOTIDE SEQUENCE</scope>
    <source>
        <strain evidence="12">EPUS1.4</strain>
        <tissue evidence="12">Thallus</tissue>
    </source>
</reference>
<evidence type="ECO:0000256" key="1">
    <source>
        <dbReference type="ARBA" id="ARBA00004141"/>
    </source>
</evidence>
<evidence type="ECO:0000256" key="5">
    <source>
        <dbReference type="ARBA" id="ARBA00022741"/>
    </source>
</evidence>
<keyword evidence="5" id="KW-0547">Nucleotide-binding</keyword>
<dbReference type="Pfam" id="PF00005">
    <property type="entry name" value="ABC_tran"/>
    <property type="match status" value="2"/>
</dbReference>
<feature type="transmembrane region" description="Helical" evidence="10">
    <location>
        <begin position="1523"/>
        <end position="1543"/>
    </location>
</feature>
<feature type="transmembrane region" description="Helical" evidence="10">
    <location>
        <begin position="735"/>
        <end position="755"/>
    </location>
</feature>
<keyword evidence="13" id="KW-1185">Reference proteome</keyword>
<dbReference type="InterPro" id="IPR034001">
    <property type="entry name" value="ABCG_PDR_1"/>
</dbReference>
<feature type="transmembrane region" description="Helical" evidence="10">
    <location>
        <begin position="874"/>
        <end position="894"/>
    </location>
</feature>
<dbReference type="GO" id="GO:0016020">
    <property type="term" value="C:membrane"/>
    <property type="evidence" value="ECO:0007669"/>
    <property type="project" value="UniProtKB-SubCell"/>
</dbReference>
<keyword evidence="7 10" id="KW-1133">Transmembrane helix</keyword>
<keyword evidence="4 10" id="KW-0812">Transmembrane</keyword>